<dbReference type="NCBIfam" id="TIGR02436">
    <property type="entry name" value="four helix bundle protein"/>
    <property type="match status" value="1"/>
</dbReference>
<dbReference type="AlphaFoldDB" id="A0A0G1RJ54"/>
<comment type="caution">
    <text evidence="1">The sequence shown here is derived from an EMBL/GenBank/DDBJ whole genome shotgun (WGS) entry which is preliminary data.</text>
</comment>
<gene>
    <name evidence="1" type="ORF">UX80_C0024G0027</name>
</gene>
<dbReference type="CDD" id="cd16377">
    <property type="entry name" value="23S_rRNA_IVP_like"/>
    <property type="match status" value="1"/>
</dbReference>
<keyword evidence="1" id="KW-0689">Ribosomal protein</keyword>
<proteinExistence type="predicted"/>
<dbReference type="InterPro" id="IPR036583">
    <property type="entry name" value="23S_rRNA_IVS_sf"/>
</dbReference>
<protein>
    <submittedName>
        <fullName evidence="1">S23 ribosomal protein</fullName>
    </submittedName>
</protein>
<dbReference type="Gene3D" id="1.20.1440.60">
    <property type="entry name" value="23S rRNA-intervening sequence"/>
    <property type="match status" value="1"/>
</dbReference>
<reference evidence="1 2" key="1">
    <citation type="journal article" date="2015" name="Nature">
        <title>rRNA introns, odd ribosomes, and small enigmatic genomes across a large radiation of phyla.</title>
        <authorList>
            <person name="Brown C.T."/>
            <person name="Hug L.A."/>
            <person name="Thomas B.C."/>
            <person name="Sharon I."/>
            <person name="Castelle C.J."/>
            <person name="Singh A."/>
            <person name="Wilkins M.J."/>
            <person name="Williams K.H."/>
            <person name="Banfield J.F."/>
        </authorList>
    </citation>
    <scope>NUCLEOTIDE SEQUENCE [LARGE SCALE GENOMIC DNA]</scope>
</reference>
<dbReference type="InterPro" id="IPR012657">
    <property type="entry name" value="23S_rRNA-intervening_sequence"/>
</dbReference>
<dbReference type="PANTHER" id="PTHR38471:SF2">
    <property type="entry name" value="FOUR HELIX BUNDLE PROTEIN"/>
    <property type="match status" value="1"/>
</dbReference>
<dbReference type="Proteomes" id="UP000034307">
    <property type="component" value="Unassembled WGS sequence"/>
</dbReference>
<evidence type="ECO:0000313" key="2">
    <source>
        <dbReference type="Proteomes" id="UP000034307"/>
    </source>
</evidence>
<organism evidence="1 2">
    <name type="scientific">Candidatus Amesbacteria bacterium GW2011_GWA2_47_11b</name>
    <dbReference type="NCBI Taxonomy" id="1618358"/>
    <lineage>
        <taxon>Bacteria</taxon>
        <taxon>Candidatus Amesiibacteriota</taxon>
    </lineage>
</organism>
<dbReference type="SUPFAM" id="SSF158446">
    <property type="entry name" value="IVS-encoded protein-like"/>
    <property type="match status" value="1"/>
</dbReference>
<dbReference type="STRING" id="1618358.UX80_C0024G0027"/>
<dbReference type="GO" id="GO:0005840">
    <property type="term" value="C:ribosome"/>
    <property type="evidence" value="ECO:0007669"/>
    <property type="project" value="UniProtKB-KW"/>
</dbReference>
<sequence>MVNRYEDLEIYQVSVEVAIEVYRLTKKFPKEETYGIVDQLKRAVTSIGANIAEGFGRFYFKDKLVFL</sequence>
<evidence type="ECO:0000313" key="1">
    <source>
        <dbReference type="EMBL" id="KKU57161.1"/>
    </source>
</evidence>
<name>A0A0G1RJ54_9BACT</name>
<accession>A0A0G1RJ54</accession>
<dbReference type="PANTHER" id="PTHR38471">
    <property type="entry name" value="FOUR HELIX BUNDLE PROTEIN"/>
    <property type="match status" value="1"/>
</dbReference>
<keyword evidence="1" id="KW-0687">Ribonucleoprotein</keyword>
<dbReference type="Pfam" id="PF05635">
    <property type="entry name" value="23S_rRNA_IVP"/>
    <property type="match status" value="1"/>
</dbReference>
<dbReference type="EMBL" id="LCNO01000024">
    <property type="protein sequence ID" value="KKU57161.1"/>
    <property type="molecule type" value="Genomic_DNA"/>
</dbReference>